<proteinExistence type="predicted"/>
<evidence type="ECO:0000313" key="4">
    <source>
        <dbReference type="EMBL" id="MDL2343839.1"/>
    </source>
</evidence>
<keyword evidence="2" id="KW-0732">Signal</keyword>
<feature type="signal peptide" evidence="2">
    <location>
        <begin position="1"/>
        <end position="20"/>
    </location>
</feature>
<evidence type="ECO:0000259" key="3">
    <source>
        <dbReference type="Pfam" id="PF22494"/>
    </source>
</evidence>
<evidence type="ECO:0000256" key="1">
    <source>
        <dbReference type="SAM" id="MobiDB-lite"/>
    </source>
</evidence>
<comment type="caution">
    <text evidence="4">The sequence shown here is derived from an EMBL/GenBank/DDBJ whole genome shotgun (WGS) entry which is preliminary data.</text>
</comment>
<dbReference type="SUPFAM" id="SSF75011">
    <property type="entry name" value="3-carboxy-cis,cis-mucoante lactonizing enzyme"/>
    <property type="match status" value="1"/>
</dbReference>
<feature type="compositionally biased region" description="Polar residues" evidence="1">
    <location>
        <begin position="248"/>
        <end position="257"/>
    </location>
</feature>
<name>A0ABT7JFL0_9DEIO</name>
<evidence type="ECO:0000256" key="2">
    <source>
        <dbReference type="SAM" id="SignalP"/>
    </source>
</evidence>
<dbReference type="PANTHER" id="PTHR46928:SF1">
    <property type="entry name" value="MESENCHYME-SPECIFIC CELL SURFACE GLYCOPROTEIN"/>
    <property type="match status" value="1"/>
</dbReference>
<dbReference type="PANTHER" id="PTHR46928">
    <property type="entry name" value="MESENCHYME-SPECIFIC CELL SURFACE GLYCOPROTEIN"/>
    <property type="match status" value="1"/>
</dbReference>
<dbReference type="InterPro" id="IPR055188">
    <property type="entry name" value="Choice_anch_I"/>
</dbReference>
<protein>
    <submittedName>
        <fullName evidence="4">Choice-of-anchor I family protein</fullName>
    </submittedName>
</protein>
<dbReference type="InterPro" id="IPR015943">
    <property type="entry name" value="WD40/YVTN_repeat-like_dom_sf"/>
</dbReference>
<feature type="domain" description="Choice-of-anchor I" evidence="3">
    <location>
        <begin position="381"/>
        <end position="517"/>
    </location>
</feature>
<dbReference type="InterPro" id="IPR052956">
    <property type="entry name" value="Mesenchyme-surface_protein"/>
</dbReference>
<keyword evidence="5" id="KW-1185">Reference proteome</keyword>
<feature type="domain" description="Choice-of-anchor I" evidence="3">
    <location>
        <begin position="27"/>
        <end position="360"/>
    </location>
</feature>
<feature type="region of interest" description="Disordered" evidence="1">
    <location>
        <begin position="240"/>
        <end position="273"/>
    </location>
</feature>
<dbReference type="Proteomes" id="UP001302059">
    <property type="component" value="Unassembled WGS sequence"/>
</dbReference>
<evidence type="ECO:0000313" key="5">
    <source>
        <dbReference type="Proteomes" id="UP001302059"/>
    </source>
</evidence>
<dbReference type="RefSeq" id="WP_285522466.1">
    <property type="nucleotide sequence ID" value="NZ_JASNGB010000042.1"/>
</dbReference>
<dbReference type="NCBIfam" id="NF038117">
    <property type="entry name" value="choice_anch_I"/>
    <property type="match status" value="1"/>
</dbReference>
<dbReference type="EMBL" id="JASNGB010000042">
    <property type="protein sequence ID" value="MDL2343839.1"/>
    <property type="molecule type" value="Genomic_DNA"/>
</dbReference>
<gene>
    <name evidence="4" type="ORF">QOL99_06715</name>
</gene>
<dbReference type="Pfam" id="PF22494">
    <property type="entry name" value="choice_anch_I"/>
    <property type="match status" value="2"/>
</dbReference>
<dbReference type="PROSITE" id="PS51257">
    <property type="entry name" value="PROKAR_LIPOPROTEIN"/>
    <property type="match status" value="1"/>
</dbReference>
<sequence length="522" mass="54579">MKRAMAAILSVGLLSGCGLVTDPAPLVTTLDFRAFNGQEAALRAQGIRVFGPGASASQDLEPESIAVSPDGRHAWVTLQENNALARLDLRTLKVTGLVPLGFKDHSAADAGLDPSDKDGVNIRPVPVRGLYQPDAVAAFDVGGQTYLITANEGDARDYDGYKEEVTVGKLKLDPAAFPNAAELQADTALGRLTVTRTLGDTDGDGDHDALYAFGGRSVSILDAQGTRLYDSGDLIEQETARRLPGHFNANSDSTAPDNRSDNKGPEPEGVTVGKVGGRTFAFVGLERVGGVLVLDVSVPTAPTVAEYLNTRDFTRDPRTDPLAGDLAPEGLVFVPASQSPDGQPLLIVANEGSNTTTLYRVGPEGALSVRGRYRAPGAVGAGAAEIPAYDPQSRRVFVVNGAAAALDILDVADPTRPTLVKSVPLAPYGGQGNSVAVQGGVVAVAVQNDADRQASGRVVFLNVDGTERARPVEVGALPDMLTFTPDGSRLLVANEGEPSVDYTRDPEGSVSVIEVRQALARR</sequence>
<organism evidence="4 5">
    <name type="scientific">Deinococcus rhizophilus</name>
    <dbReference type="NCBI Taxonomy" id="3049544"/>
    <lineage>
        <taxon>Bacteria</taxon>
        <taxon>Thermotogati</taxon>
        <taxon>Deinococcota</taxon>
        <taxon>Deinococci</taxon>
        <taxon>Deinococcales</taxon>
        <taxon>Deinococcaceae</taxon>
        <taxon>Deinococcus</taxon>
    </lineage>
</organism>
<reference evidence="4 5" key="1">
    <citation type="submission" date="2023-05" db="EMBL/GenBank/DDBJ databases">
        <authorList>
            <person name="Gao F."/>
        </authorList>
    </citation>
    <scope>NUCLEOTIDE SEQUENCE [LARGE SCALE GENOMIC DNA]</scope>
    <source>
        <strain evidence="4 5">MIMF12</strain>
    </source>
</reference>
<accession>A0ABT7JFL0</accession>
<dbReference type="Gene3D" id="2.130.10.10">
    <property type="entry name" value="YVTN repeat-like/Quinoprotein amine dehydrogenase"/>
    <property type="match status" value="3"/>
</dbReference>
<feature type="chain" id="PRO_5046037402" evidence="2">
    <location>
        <begin position="21"/>
        <end position="522"/>
    </location>
</feature>